<keyword evidence="2" id="KW-1185">Reference proteome</keyword>
<dbReference type="RefSeq" id="WP_058933774.1">
    <property type="nucleotide sequence ID" value="NZ_CP013729.1"/>
</dbReference>
<dbReference type="STRING" id="76731.RD2015_778"/>
<name>A0A0U3MLV0_9BURK</name>
<gene>
    <name evidence="1" type="ORF">RD2015_778</name>
</gene>
<sequence length="101" mass="10106">MSSITRIAVLTGVAALGYYAMRGARSSLSTGWHRHGDQPAMPLGDGAAATPLTPGVSKAAAAVNPGEALNQQSRPAAGFPTRDSNDGKGVSPGLGDYARGA</sequence>
<reference evidence="1 2" key="1">
    <citation type="submission" date="2015-12" db="EMBL/GenBank/DDBJ databases">
        <title>Complete genome of Roseateles depolymerans KCTC 42856.</title>
        <authorList>
            <person name="Kim K.M."/>
        </authorList>
    </citation>
    <scope>NUCLEOTIDE SEQUENCE [LARGE SCALE GENOMIC DNA]</scope>
    <source>
        <strain evidence="1 2">KCTC 42856</strain>
    </source>
</reference>
<dbReference type="EMBL" id="CP013729">
    <property type="protein sequence ID" value="ALV05274.1"/>
    <property type="molecule type" value="Genomic_DNA"/>
</dbReference>
<evidence type="ECO:0000313" key="1">
    <source>
        <dbReference type="EMBL" id="ALV05274.1"/>
    </source>
</evidence>
<dbReference type="KEGG" id="rdp:RD2015_778"/>
<dbReference type="Proteomes" id="UP000060699">
    <property type="component" value="Chromosome"/>
</dbReference>
<accession>A0A0U3MLV0</accession>
<dbReference type="AlphaFoldDB" id="A0A0U3MLV0"/>
<proteinExistence type="predicted"/>
<organism evidence="1 2">
    <name type="scientific">Roseateles depolymerans</name>
    <dbReference type="NCBI Taxonomy" id="76731"/>
    <lineage>
        <taxon>Bacteria</taxon>
        <taxon>Pseudomonadati</taxon>
        <taxon>Pseudomonadota</taxon>
        <taxon>Betaproteobacteria</taxon>
        <taxon>Burkholderiales</taxon>
        <taxon>Sphaerotilaceae</taxon>
        <taxon>Roseateles</taxon>
    </lineage>
</organism>
<evidence type="ECO:0000313" key="2">
    <source>
        <dbReference type="Proteomes" id="UP000060699"/>
    </source>
</evidence>
<protein>
    <submittedName>
        <fullName evidence="1">Uncharacterized protein</fullName>
    </submittedName>
</protein>